<dbReference type="SUPFAM" id="SSF57716">
    <property type="entry name" value="Glucocorticoid receptor-like (DNA-binding domain)"/>
    <property type="match status" value="1"/>
</dbReference>
<feature type="domain" description="ZAD" evidence="1">
    <location>
        <begin position="1"/>
        <end position="46"/>
    </location>
</feature>
<gene>
    <name evidence="2" type="ORF">IPOD504_LOCUS17708</name>
</gene>
<dbReference type="EMBL" id="CAKOGK010000052">
    <property type="protein sequence ID" value="CAH2079365.1"/>
    <property type="molecule type" value="Genomic_DNA"/>
</dbReference>
<dbReference type="Proteomes" id="UP000837857">
    <property type="component" value="Unassembled WGS sequence"/>
</dbReference>
<evidence type="ECO:0000313" key="2">
    <source>
        <dbReference type="EMBL" id="CAH2079365.1"/>
    </source>
</evidence>
<keyword evidence="3" id="KW-1185">Reference proteome</keyword>
<comment type="caution">
    <text evidence="2">The sequence shown here is derived from an EMBL/GenBank/DDBJ whole genome shotgun (WGS) entry which is preliminary data.</text>
</comment>
<accession>A0ABN8J8J8</accession>
<feature type="non-terminal residue" evidence="2">
    <location>
        <position position="284"/>
    </location>
</feature>
<dbReference type="Gene3D" id="3.40.1800.20">
    <property type="match status" value="1"/>
</dbReference>
<sequence>MILECFNIFLTPNNALSSLVCSSCVSKLRDASSFRLMVASSEQQLLKAVSDKETIFVNVPVGDHDLDIADNIKTEDQVEVKQEVQEGDLYEDIVYDSDYIPDGEEFCDISSKGDPTSDDAPVDGEAALLAKFPRGTLKVPTRESLYRSCPDYFRHLELLKGKIILPRMIQKLLEDAEREQASLRRRRVYITEKMAHILNASTLLENSNATPFKSRNRSGFPCFLLPRFLRGPGRSEAKHQSQQHRRIEIKRALSAYGAESLVVYVDVTDLSCTLCGETVHAWPS</sequence>
<name>A0ABN8J8J8_9NEOP</name>
<reference evidence="2" key="1">
    <citation type="submission" date="2022-03" db="EMBL/GenBank/DDBJ databases">
        <authorList>
            <person name="Martin H S."/>
        </authorList>
    </citation>
    <scope>NUCLEOTIDE SEQUENCE [LARGE SCALE GENOMIC DNA]</scope>
</reference>
<evidence type="ECO:0000313" key="3">
    <source>
        <dbReference type="Proteomes" id="UP000837857"/>
    </source>
</evidence>
<dbReference type="InterPro" id="IPR012934">
    <property type="entry name" value="Znf_AD"/>
</dbReference>
<proteinExistence type="predicted"/>
<dbReference type="Pfam" id="PF07776">
    <property type="entry name" value="zf-AD"/>
    <property type="match status" value="1"/>
</dbReference>
<protein>
    <recommendedName>
        <fullName evidence="1">ZAD domain-containing protein</fullName>
    </recommendedName>
</protein>
<evidence type="ECO:0000259" key="1">
    <source>
        <dbReference type="Pfam" id="PF07776"/>
    </source>
</evidence>
<organism evidence="2 3">
    <name type="scientific">Iphiclides podalirius</name>
    <name type="common">scarce swallowtail</name>
    <dbReference type="NCBI Taxonomy" id="110791"/>
    <lineage>
        <taxon>Eukaryota</taxon>
        <taxon>Metazoa</taxon>
        <taxon>Ecdysozoa</taxon>
        <taxon>Arthropoda</taxon>
        <taxon>Hexapoda</taxon>
        <taxon>Insecta</taxon>
        <taxon>Pterygota</taxon>
        <taxon>Neoptera</taxon>
        <taxon>Endopterygota</taxon>
        <taxon>Lepidoptera</taxon>
        <taxon>Glossata</taxon>
        <taxon>Ditrysia</taxon>
        <taxon>Papilionoidea</taxon>
        <taxon>Papilionidae</taxon>
        <taxon>Papilioninae</taxon>
        <taxon>Iphiclides</taxon>
    </lineage>
</organism>